<sequence length="234" mass="24431">MRRTAVCLLALLHLAAPGLCADSRRHLTQGGPQQPPLLPLPAFDATQQQAYLPQWSQAGPQQSFAAAQQAQQQQQLRQQQQQQPQQHTSFDNLVKTSVPSAGPALAQTPAAAPAPGISLYSAFAPSAAQGNKCTEGAKWLVTGACFDFVAPFGADYGQLASLGDADFRQAVALGPTPTDQCCEDARTFVTGACACDALVAAAAPALGMRAEAFPLVAKAAVMACPHYNIVNSCQ</sequence>
<evidence type="ECO:0000256" key="2">
    <source>
        <dbReference type="SAM" id="SignalP"/>
    </source>
</evidence>
<evidence type="ECO:0008006" key="5">
    <source>
        <dbReference type="Google" id="ProtNLM"/>
    </source>
</evidence>
<keyword evidence="2" id="KW-0732">Signal</keyword>
<organism evidence="3 4">
    <name type="scientific">Coccomyxa subellipsoidea</name>
    <dbReference type="NCBI Taxonomy" id="248742"/>
    <lineage>
        <taxon>Eukaryota</taxon>
        <taxon>Viridiplantae</taxon>
        <taxon>Chlorophyta</taxon>
        <taxon>core chlorophytes</taxon>
        <taxon>Trebouxiophyceae</taxon>
        <taxon>Trebouxiophyceae incertae sedis</taxon>
        <taxon>Coccomyxaceae</taxon>
        <taxon>Coccomyxa</taxon>
    </lineage>
</organism>
<reference evidence="3 4" key="1">
    <citation type="journal article" date="2024" name="Nat. Commun.">
        <title>Phylogenomics reveals the evolutionary origins of lichenization in chlorophyte algae.</title>
        <authorList>
            <person name="Puginier C."/>
            <person name="Libourel C."/>
            <person name="Otte J."/>
            <person name="Skaloud P."/>
            <person name="Haon M."/>
            <person name="Grisel S."/>
            <person name="Petersen M."/>
            <person name="Berrin J.G."/>
            <person name="Delaux P.M."/>
            <person name="Dal Grande F."/>
            <person name="Keller J."/>
        </authorList>
    </citation>
    <scope>NUCLEOTIDE SEQUENCE [LARGE SCALE GENOMIC DNA]</scope>
    <source>
        <strain evidence="3 4">SAG 216-7</strain>
    </source>
</reference>
<keyword evidence="4" id="KW-1185">Reference proteome</keyword>
<proteinExistence type="predicted"/>
<protein>
    <recommendedName>
        <fullName evidence="5">Prolamin-like domain-containing protein</fullName>
    </recommendedName>
</protein>
<dbReference type="Proteomes" id="UP001491310">
    <property type="component" value="Unassembled WGS sequence"/>
</dbReference>
<feature type="signal peptide" evidence="2">
    <location>
        <begin position="1"/>
        <end position="20"/>
    </location>
</feature>
<feature type="region of interest" description="Disordered" evidence="1">
    <location>
        <begin position="62"/>
        <end position="88"/>
    </location>
</feature>
<gene>
    <name evidence="3" type="ORF">WJX75_009538</name>
</gene>
<evidence type="ECO:0000313" key="3">
    <source>
        <dbReference type="EMBL" id="KAK9902876.1"/>
    </source>
</evidence>
<accession>A0ABR2YDC3</accession>
<evidence type="ECO:0000313" key="4">
    <source>
        <dbReference type="Proteomes" id="UP001491310"/>
    </source>
</evidence>
<feature type="compositionally biased region" description="Low complexity" evidence="1">
    <location>
        <begin position="62"/>
        <end position="86"/>
    </location>
</feature>
<dbReference type="EMBL" id="JALJOT010000015">
    <property type="protein sequence ID" value="KAK9902876.1"/>
    <property type="molecule type" value="Genomic_DNA"/>
</dbReference>
<evidence type="ECO:0000256" key="1">
    <source>
        <dbReference type="SAM" id="MobiDB-lite"/>
    </source>
</evidence>
<comment type="caution">
    <text evidence="3">The sequence shown here is derived from an EMBL/GenBank/DDBJ whole genome shotgun (WGS) entry which is preliminary data.</text>
</comment>
<name>A0ABR2YDC3_9CHLO</name>
<feature type="chain" id="PRO_5046420773" description="Prolamin-like domain-containing protein" evidence="2">
    <location>
        <begin position="21"/>
        <end position="234"/>
    </location>
</feature>